<organism evidence="3 4">
    <name type="scientific">Ditylenchus dipsaci</name>
    <dbReference type="NCBI Taxonomy" id="166011"/>
    <lineage>
        <taxon>Eukaryota</taxon>
        <taxon>Metazoa</taxon>
        <taxon>Ecdysozoa</taxon>
        <taxon>Nematoda</taxon>
        <taxon>Chromadorea</taxon>
        <taxon>Rhabditida</taxon>
        <taxon>Tylenchina</taxon>
        <taxon>Tylenchomorpha</taxon>
        <taxon>Sphaerularioidea</taxon>
        <taxon>Anguinidae</taxon>
        <taxon>Anguininae</taxon>
        <taxon>Ditylenchus</taxon>
    </lineage>
</organism>
<sequence length="708" mass="79354">MGRLPEEDIRVLLKRNGDFLVRTAEPKAGQTRCFILSVMYDETREEAGVIRIVKLSKAVINRNAIPRVGTEGALPGVKSSYRTLGSLEAVEHRYSACSPALYLDYSALILELCYNIAKASSFYEFVRLQGASKGNSAHSMSTMIRLAELLFKDYKLHVKSQFPTLGFVVERYKAFKSFVSEGRVLEVSGQRSQQQIDFTRERVRLFDMDATRAIHELCKEAKQVKVVLVDKHPSPSGDLSQEAGSQSGQRKQGEKLSSVQEPMALVLSKGSKQPDLIQVRSRLASASINNQREAKLRSGAYGLDLTEAKKGLEITVDVSVEVSEVTEIQDSRLHAKNEETSVPQPVFIVNQNRQPAPIAQKPRLRDIMLRSARTAKIRSSRVTLPRIAHSRARIVSEFSKWRLQDANVYVVQEKCDIFSSKRCAFELTYPSMDESGKKKMVSTDMFGLVHRLSSKLIQVHVNSTDLLGLVKRSPAGFTEYYFPVHSEMFVRPMSSHGLYKQYAKNMGEKSAKSCIWRLPLDLRCLVPDFDENLYAMNSNEMEPQIISKLPPSQINREELLETARNLTQFVCFNDSQKTAVEIALQENSIGIVQGPPGTGKTRVAACVALAYYLLGGTVLCVAVTNSAVNHLLEVVVEMVQIFHGEDITASMAQFVNKTVRIFADYLESSYSLEHSDLEIKDEQVAEILQMTPLNCRSFHSIIVKLSHP</sequence>
<dbReference type="InterPro" id="IPR013824">
    <property type="entry name" value="Topo_IA_cen_sub1"/>
</dbReference>
<keyword evidence="3" id="KW-1185">Reference proteome</keyword>
<dbReference type="SUPFAM" id="SSF52540">
    <property type="entry name" value="P-loop containing nucleoside triphosphate hydrolases"/>
    <property type="match status" value="1"/>
</dbReference>
<proteinExistence type="predicted"/>
<evidence type="ECO:0000313" key="3">
    <source>
        <dbReference type="Proteomes" id="UP000887574"/>
    </source>
</evidence>
<reference evidence="4" key="1">
    <citation type="submission" date="2022-11" db="UniProtKB">
        <authorList>
            <consortium name="WormBaseParasite"/>
        </authorList>
    </citation>
    <scope>IDENTIFICATION</scope>
</reference>
<evidence type="ECO:0000256" key="1">
    <source>
        <dbReference type="SAM" id="MobiDB-lite"/>
    </source>
</evidence>
<name>A0A915CTH1_9BILA</name>
<dbReference type="InterPro" id="IPR041677">
    <property type="entry name" value="DNA2/NAM7_AAA_11"/>
</dbReference>
<dbReference type="SUPFAM" id="SSF56712">
    <property type="entry name" value="Prokaryotic type I DNA topoisomerase"/>
    <property type="match status" value="1"/>
</dbReference>
<evidence type="ECO:0000313" key="4">
    <source>
        <dbReference type="WBParaSite" id="jg12439.2"/>
    </source>
</evidence>
<dbReference type="Proteomes" id="UP000887574">
    <property type="component" value="Unplaced"/>
</dbReference>
<dbReference type="InterPro" id="IPR013825">
    <property type="entry name" value="Topo_IA_cen_sub2"/>
</dbReference>
<dbReference type="PANTHER" id="PTHR43788">
    <property type="entry name" value="DNA2/NAM7 HELICASE FAMILY MEMBER"/>
    <property type="match status" value="1"/>
</dbReference>
<dbReference type="GO" id="GO:0043139">
    <property type="term" value="F:5'-3' DNA helicase activity"/>
    <property type="evidence" value="ECO:0007669"/>
    <property type="project" value="TreeGrafter"/>
</dbReference>
<dbReference type="Gene3D" id="2.70.20.10">
    <property type="entry name" value="Topoisomerase I, domain 3"/>
    <property type="match status" value="1"/>
</dbReference>
<evidence type="ECO:0000259" key="2">
    <source>
        <dbReference type="Pfam" id="PF13086"/>
    </source>
</evidence>
<accession>A0A915CTH1</accession>
<dbReference type="InterPro" id="IPR050534">
    <property type="entry name" value="Coronavir_polyprotein_1ab"/>
</dbReference>
<dbReference type="InterPro" id="IPR027417">
    <property type="entry name" value="P-loop_NTPase"/>
</dbReference>
<dbReference type="Pfam" id="PF13086">
    <property type="entry name" value="AAA_11"/>
    <property type="match status" value="1"/>
</dbReference>
<dbReference type="Gene3D" id="1.10.460.10">
    <property type="entry name" value="Topoisomerase I, domain 2"/>
    <property type="match status" value="1"/>
</dbReference>
<dbReference type="WBParaSite" id="jg12439.2">
    <property type="protein sequence ID" value="jg12439.2"/>
    <property type="gene ID" value="jg12439"/>
</dbReference>
<dbReference type="PANTHER" id="PTHR43788:SF8">
    <property type="entry name" value="DNA-BINDING PROTEIN SMUBP-2"/>
    <property type="match status" value="1"/>
</dbReference>
<dbReference type="InterPro" id="IPR023405">
    <property type="entry name" value="Topo_IA_core_domain"/>
</dbReference>
<dbReference type="AlphaFoldDB" id="A0A915CTH1"/>
<dbReference type="Gene3D" id="3.40.50.300">
    <property type="entry name" value="P-loop containing nucleotide triphosphate hydrolases"/>
    <property type="match status" value="1"/>
</dbReference>
<feature type="region of interest" description="Disordered" evidence="1">
    <location>
        <begin position="234"/>
        <end position="255"/>
    </location>
</feature>
<protein>
    <submittedName>
        <fullName evidence="4">DNA2/NAM7 helicase helicase domain-containing protein</fullName>
    </submittedName>
</protein>
<feature type="domain" description="DNA2/NAM7 helicase helicase" evidence="2">
    <location>
        <begin position="572"/>
        <end position="665"/>
    </location>
</feature>
<feature type="compositionally biased region" description="Polar residues" evidence="1">
    <location>
        <begin position="237"/>
        <end position="255"/>
    </location>
</feature>